<sequence>MLPAHSLCHTTSRKAVAAVAASLSSITTRTRPFSSTSINRARRRPADAAAEEIAALIDAQRSKYRSQQREQRRGLADSTAEAKNDAETESLSDIDRQQIAMEENEAQKRYLSNKAKFDDDYRRHLLRKPRSAGPVDESVKVLVSSKKGEHVDLQPRPPITPSPGSVTTPDDHPLWKFYRRKDACLTNPQVYNHLGRSWEIPELRRKGYEDLHVLWYVCLRELNVLRTEMSALRIAIRPNMIENVGQKYDAPLKSVRRSMANIRTVLLERYYAWENANKEFDLDKFVDELPAGAELVAEELPNGVNVTSEAVTKLKEKEVVTASSSA</sequence>
<proteinExistence type="predicted"/>
<evidence type="ECO:0000313" key="1">
    <source>
        <dbReference type="EMBL" id="KAK9236782.1"/>
    </source>
</evidence>
<dbReference type="EMBL" id="MU971380">
    <property type="protein sequence ID" value="KAK9236782.1"/>
    <property type="molecule type" value="Genomic_DNA"/>
</dbReference>
<name>A0ACC3T169_LIPKO</name>
<protein>
    <submittedName>
        <fullName evidence="1">Mitochondrial 39-S ribosomal protein L47 (MRP-L47)-domain-containing protein</fullName>
    </submittedName>
</protein>
<comment type="caution">
    <text evidence="1">The sequence shown here is derived from an EMBL/GenBank/DDBJ whole genome shotgun (WGS) entry which is preliminary data.</text>
</comment>
<evidence type="ECO:0000313" key="2">
    <source>
        <dbReference type="Proteomes" id="UP001433508"/>
    </source>
</evidence>
<keyword evidence="1" id="KW-0687">Ribonucleoprotein</keyword>
<accession>A0ACC3T169</accession>
<keyword evidence="1" id="KW-0689">Ribosomal protein</keyword>
<reference evidence="2" key="1">
    <citation type="journal article" date="2024" name="Front. Bioeng. Biotechnol.">
        <title>Genome-scale model development and genomic sequencing of the oleaginous clade Lipomyces.</title>
        <authorList>
            <person name="Czajka J.J."/>
            <person name="Han Y."/>
            <person name="Kim J."/>
            <person name="Mondo S.J."/>
            <person name="Hofstad B.A."/>
            <person name="Robles A."/>
            <person name="Haridas S."/>
            <person name="Riley R."/>
            <person name="LaButti K."/>
            <person name="Pangilinan J."/>
            <person name="Andreopoulos W."/>
            <person name="Lipzen A."/>
            <person name="Yan J."/>
            <person name="Wang M."/>
            <person name="Ng V."/>
            <person name="Grigoriev I.V."/>
            <person name="Spatafora J.W."/>
            <person name="Magnuson J.K."/>
            <person name="Baker S.E."/>
            <person name="Pomraning K.R."/>
        </authorList>
    </citation>
    <scope>NUCLEOTIDE SEQUENCE [LARGE SCALE GENOMIC DNA]</scope>
    <source>
        <strain evidence="2">CBS 7786</strain>
    </source>
</reference>
<organism evidence="1 2">
    <name type="scientific">Lipomyces kononenkoae</name>
    <name type="common">Yeast</name>
    <dbReference type="NCBI Taxonomy" id="34357"/>
    <lineage>
        <taxon>Eukaryota</taxon>
        <taxon>Fungi</taxon>
        <taxon>Dikarya</taxon>
        <taxon>Ascomycota</taxon>
        <taxon>Saccharomycotina</taxon>
        <taxon>Lipomycetes</taxon>
        <taxon>Lipomycetales</taxon>
        <taxon>Lipomycetaceae</taxon>
        <taxon>Lipomyces</taxon>
    </lineage>
</organism>
<dbReference type="Proteomes" id="UP001433508">
    <property type="component" value="Unassembled WGS sequence"/>
</dbReference>
<gene>
    <name evidence="1" type="ORF">V1525DRAFT_405931</name>
</gene>
<keyword evidence="2" id="KW-1185">Reference proteome</keyword>